<dbReference type="AlphaFoldDB" id="A0AAN6UG88"/>
<reference evidence="1" key="1">
    <citation type="journal article" date="2023" name="Mol. Phylogenet. Evol.">
        <title>Genome-scale phylogeny and comparative genomics of the fungal order Sordariales.</title>
        <authorList>
            <person name="Hensen N."/>
            <person name="Bonometti L."/>
            <person name="Westerberg I."/>
            <person name="Brannstrom I.O."/>
            <person name="Guillou S."/>
            <person name="Cros-Aarteil S."/>
            <person name="Calhoun S."/>
            <person name="Haridas S."/>
            <person name="Kuo A."/>
            <person name="Mondo S."/>
            <person name="Pangilinan J."/>
            <person name="Riley R."/>
            <person name="LaButti K."/>
            <person name="Andreopoulos B."/>
            <person name="Lipzen A."/>
            <person name="Chen C."/>
            <person name="Yan M."/>
            <person name="Daum C."/>
            <person name="Ng V."/>
            <person name="Clum A."/>
            <person name="Steindorff A."/>
            <person name="Ohm R.A."/>
            <person name="Martin F."/>
            <person name="Silar P."/>
            <person name="Natvig D.O."/>
            <person name="Lalanne C."/>
            <person name="Gautier V."/>
            <person name="Ament-Velasquez S.L."/>
            <person name="Kruys A."/>
            <person name="Hutchinson M.I."/>
            <person name="Powell A.J."/>
            <person name="Barry K."/>
            <person name="Miller A.N."/>
            <person name="Grigoriev I.V."/>
            <person name="Debuchy R."/>
            <person name="Gladieux P."/>
            <person name="Hiltunen Thoren M."/>
            <person name="Johannesson H."/>
        </authorList>
    </citation>
    <scope>NUCLEOTIDE SEQUENCE</scope>
    <source>
        <strain evidence="1">CBS 123565</strain>
    </source>
</reference>
<comment type="caution">
    <text evidence="1">The sequence shown here is derived from an EMBL/GenBank/DDBJ whole genome shotgun (WGS) entry which is preliminary data.</text>
</comment>
<dbReference type="PANTHER" id="PTHR31749:SF3">
    <property type="entry name" value="KINETOCHORE-ASSOCIATED PROTEIN NSL1 HOMOLOG"/>
    <property type="match status" value="1"/>
</dbReference>
<proteinExistence type="predicted"/>
<dbReference type="GO" id="GO:0000444">
    <property type="term" value="C:MIS12/MIND type complex"/>
    <property type="evidence" value="ECO:0007669"/>
    <property type="project" value="TreeGrafter"/>
</dbReference>
<organism evidence="1 2">
    <name type="scientific">Trichocladium antarcticum</name>
    <dbReference type="NCBI Taxonomy" id="1450529"/>
    <lineage>
        <taxon>Eukaryota</taxon>
        <taxon>Fungi</taxon>
        <taxon>Dikarya</taxon>
        <taxon>Ascomycota</taxon>
        <taxon>Pezizomycotina</taxon>
        <taxon>Sordariomycetes</taxon>
        <taxon>Sordariomycetidae</taxon>
        <taxon>Sordariales</taxon>
        <taxon>Chaetomiaceae</taxon>
        <taxon>Trichocladium</taxon>
    </lineage>
</organism>
<dbReference type="Pfam" id="PF08641">
    <property type="entry name" value="Mis14"/>
    <property type="match status" value="1"/>
</dbReference>
<name>A0AAN6UG88_9PEZI</name>
<dbReference type="GO" id="GO:0000070">
    <property type="term" value="P:mitotic sister chromatid segregation"/>
    <property type="evidence" value="ECO:0007669"/>
    <property type="project" value="InterPro"/>
</dbReference>
<protein>
    <recommendedName>
        <fullName evidence="3">Kinetochore protein mis14</fullName>
    </recommendedName>
</protein>
<accession>A0AAN6UG88</accession>
<keyword evidence="2" id="KW-1185">Reference proteome</keyword>
<feature type="non-terminal residue" evidence="1">
    <location>
        <position position="228"/>
    </location>
</feature>
<dbReference type="EMBL" id="MU853428">
    <property type="protein sequence ID" value="KAK4131086.1"/>
    <property type="molecule type" value="Genomic_DNA"/>
</dbReference>
<reference evidence="1" key="2">
    <citation type="submission" date="2023-05" db="EMBL/GenBank/DDBJ databases">
        <authorList>
            <consortium name="Lawrence Berkeley National Laboratory"/>
            <person name="Steindorff A."/>
            <person name="Hensen N."/>
            <person name="Bonometti L."/>
            <person name="Westerberg I."/>
            <person name="Brannstrom I.O."/>
            <person name="Guillou S."/>
            <person name="Cros-Aarteil S."/>
            <person name="Calhoun S."/>
            <person name="Haridas S."/>
            <person name="Kuo A."/>
            <person name="Mondo S."/>
            <person name="Pangilinan J."/>
            <person name="Riley R."/>
            <person name="Labutti K."/>
            <person name="Andreopoulos B."/>
            <person name="Lipzen A."/>
            <person name="Chen C."/>
            <person name="Yanf M."/>
            <person name="Daum C."/>
            <person name="Ng V."/>
            <person name="Clum A."/>
            <person name="Ohm R."/>
            <person name="Martin F."/>
            <person name="Silar P."/>
            <person name="Natvig D."/>
            <person name="Lalanne C."/>
            <person name="Gautier V."/>
            <person name="Ament-Velasquez S.L."/>
            <person name="Kruys A."/>
            <person name="Hutchinson M.I."/>
            <person name="Powell A.J."/>
            <person name="Barry K."/>
            <person name="Miller A.N."/>
            <person name="Grigoriev I.V."/>
            <person name="Debuchy R."/>
            <person name="Gladieux P."/>
            <person name="Thoren M.H."/>
            <person name="Johannesson H."/>
        </authorList>
    </citation>
    <scope>NUCLEOTIDE SEQUENCE</scope>
    <source>
        <strain evidence="1">CBS 123565</strain>
    </source>
</reference>
<evidence type="ECO:0008006" key="3">
    <source>
        <dbReference type="Google" id="ProtNLM"/>
    </source>
</evidence>
<sequence>MDQATHRHIELQAPEDLTYLIDNVRSAAADSINAAFPPVDAATDGQEDELRNRIEQLVNDYILQTFTLAAPNLTINGLPVKPTQFLPPTSPGAAAAARHQVQHEYEPFDARKRDRIEDLISEEEDLLRAIAQLKRRVPATTATRWAEASRAGLAEDEAALQAACARVGEEGAAAGKKALEGMGPLERQEGVEGRFKEAVEALGRLKREMPAAVAKMERARVAAGYVAG</sequence>
<dbReference type="Proteomes" id="UP001304895">
    <property type="component" value="Unassembled WGS sequence"/>
</dbReference>
<dbReference type="InterPro" id="IPR013950">
    <property type="entry name" value="Mis14/Nsl1"/>
</dbReference>
<dbReference type="PANTHER" id="PTHR31749">
    <property type="entry name" value="KINETOCHORE-ASSOCIATED PROTEIN NSL1 HOMOLOG"/>
    <property type="match status" value="1"/>
</dbReference>
<gene>
    <name evidence="1" type="ORF">BT67DRAFT_342376</name>
</gene>
<evidence type="ECO:0000313" key="1">
    <source>
        <dbReference type="EMBL" id="KAK4131086.1"/>
    </source>
</evidence>
<evidence type="ECO:0000313" key="2">
    <source>
        <dbReference type="Proteomes" id="UP001304895"/>
    </source>
</evidence>